<dbReference type="Pfam" id="PF19077">
    <property type="entry name" value="Big_13"/>
    <property type="match status" value="1"/>
</dbReference>
<feature type="compositionally biased region" description="Polar residues" evidence="1">
    <location>
        <begin position="289"/>
        <end position="332"/>
    </location>
</feature>
<feature type="domain" description="Bacterial Ig-like" evidence="3">
    <location>
        <begin position="502"/>
        <end position="567"/>
    </location>
</feature>
<keyword evidence="2" id="KW-1133">Transmembrane helix</keyword>
<accession>A0A2M7TYU8</accession>
<dbReference type="InterPro" id="IPR044016">
    <property type="entry name" value="Big_13"/>
</dbReference>
<name>A0A2M7TYU8_9BACT</name>
<feature type="compositionally biased region" description="Low complexity" evidence="1">
    <location>
        <begin position="333"/>
        <end position="352"/>
    </location>
</feature>
<keyword evidence="2" id="KW-0472">Membrane</keyword>
<feature type="region of interest" description="Disordered" evidence="1">
    <location>
        <begin position="108"/>
        <end position="138"/>
    </location>
</feature>
<dbReference type="AlphaFoldDB" id="A0A2M7TYU8"/>
<evidence type="ECO:0000256" key="2">
    <source>
        <dbReference type="SAM" id="Phobius"/>
    </source>
</evidence>
<evidence type="ECO:0000256" key="1">
    <source>
        <dbReference type="SAM" id="MobiDB-lite"/>
    </source>
</evidence>
<gene>
    <name evidence="4" type="ORF">COY16_03125</name>
</gene>
<keyword evidence="2" id="KW-0812">Transmembrane</keyword>
<organism evidence="4 5">
    <name type="scientific">Candidatus Roizmanbacteria bacterium CG_4_10_14_0_2_um_filter_39_13</name>
    <dbReference type="NCBI Taxonomy" id="1974825"/>
    <lineage>
        <taxon>Bacteria</taxon>
        <taxon>Candidatus Roizmaniibacteriota</taxon>
    </lineage>
</organism>
<sequence>MNFTKNHFRHLALYIPGIILGVLLSTTVYAIFPLLQTTPFTFSQREISGERLGETTINEPILKDEKEARNAFHYFCQRVAPIDCVVYKFCKQYPNHCIFPTTSSITTRTSNSGSGTGTGGGAYSTPYPTSTTTGPGSGTGTGYITNPTPTPKPFWCWETSSYVFGFCSPKPTFTPIPTATPRLDSTTSAVSQNTTSTVDFGDSSLDDKNTPTDWCYDTDGENRDTRGICRDAKGTNYDSCIDGAVAEFVCRGTWNGSQYVDHRCVTQKLTCSSQGFCQHGVCTEHKTETSTATDSNNQTTSPTSVLQQPTAQTQYSPSPQAQQNQQKTPTPVQQNSQNESESSSSDEQTSPPDQKKESSHTEVISPPSIIHPLSGAVLSGKTLIAVDPQLFSTVTILLQPVVSVDDRMYLGKVSSMGNKNIEWTTSFMPNGEYYIFAVAHKAVQKYISDPIKIEIKNEHIVGSTQAQLILPSKFKPEEVSIDNDTSMGVVETQTTKIGQTVLMQGRATPNTVVTILIYSNPIVVTVQADENGVWKYTLEEPLEAGEHTAYVVVPQEDGTQVRSAINTFIVPPVYASAEDGLSLQQVRVPESSTIRNFIVIAILLILDAIAILLFVYRIKNKKKEIYAG</sequence>
<dbReference type="InterPro" id="IPR013783">
    <property type="entry name" value="Ig-like_fold"/>
</dbReference>
<evidence type="ECO:0000313" key="4">
    <source>
        <dbReference type="EMBL" id="PIZ62990.1"/>
    </source>
</evidence>
<dbReference type="EMBL" id="PFOB01000038">
    <property type="protein sequence ID" value="PIZ62990.1"/>
    <property type="molecule type" value="Genomic_DNA"/>
</dbReference>
<evidence type="ECO:0000313" key="5">
    <source>
        <dbReference type="Proteomes" id="UP000228503"/>
    </source>
</evidence>
<feature type="region of interest" description="Disordered" evidence="1">
    <location>
        <begin position="289"/>
        <end position="368"/>
    </location>
</feature>
<feature type="compositionally biased region" description="Low complexity" evidence="1">
    <location>
        <begin position="123"/>
        <end position="134"/>
    </location>
</feature>
<reference evidence="5" key="1">
    <citation type="submission" date="2017-09" db="EMBL/GenBank/DDBJ databases">
        <title>Depth-based differentiation of microbial function through sediment-hosted aquifers and enrichment of novel symbionts in the deep terrestrial subsurface.</title>
        <authorList>
            <person name="Probst A.J."/>
            <person name="Ladd B."/>
            <person name="Jarett J.K."/>
            <person name="Geller-Mcgrath D.E."/>
            <person name="Sieber C.M.K."/>
            <person name="Emerson J.B."/>
            <person name="Anantharaman K."/>
            <person name="Thomas B.C."/>
            <person name="Malmstrom R."/>
            <person name="Stieglmeier M."/>
            <person name="Klingl A."/>
            <person name="Woyke T."/>
            <person name="Ryan C.M."/>
            <person name="Banfield J.F."/>
        </authorList>
    </citation>
    <scope>NUCLEOTIDE SEQUENCE [LARGE SCALE GENOMIC DNA]</scope>
</reference>
<feature type="transmembrane region" description="Helical" evidence="2">
    <location>
        <begin position="12"/>
        <end position="35"/>
    </location>
</feature>
<dbReference type="Gene3D" id="2.60.40.10">
    <property type="entry name" value="Immunoglobulins"/>
    <property type="match status" value="1"/>
</dbReference>
<dbReference type="Proteomes" id="UP000228503">
    <property type="component" value="Unassembled WGS sequence"/>
</dbReference>
<evidence type="ECO:0000259" key="3">
    <source>
        <dbReference type="Pfam" id="PF19077"/>
    </source>
</evidence>
<protein>
    <recommendedName>
        <fullName evidence="3">Bacterial Ig-like domain-containing protein</fullName>
    </recommendedName>
</protein>
<comment type="caution">
    <text evidence="4">The sequence shown here is derived from an EMBL/GenBank/DDBJ whole genome shotgun (WGS) entry which is preliminary data.</text>
</comment>
<feature type="transmembrane region" description="Helical" evidence="2">
    <location>
        <begin position="597"/>
        <end position="616"/>
    </location>
</feature>
<proteinExistence type="predicted"/>